<evidence type="ECO:0000313" key="4">
    <source>
        <dbReference type="Proteomes" id="UP000480350"/>
    </source>
</evidence>
<dbReference type="AlphaFoldDB" id="A0A7C9ISY3"/>
<dbReference type="Proteomes" id="UP000480350">
    <property type="component" value="Unassembled WGS sequence"/>
</dbReference>
<dbReference type="GO" id="GO:0061928">
    <property type="term" value="F:glutathione specific gamma-glutamylcyclotransferase activity"/>
    <property type="evidence" value="ECO:0007669"/>
    <property type="project" value="UniProtKB-EC"/>
</dbReference>
<name>A0A7C9ISY3_9RHOB</name>
<protein>
    <recommendedName>
        <fullName evidence="1">glutathione-specific gamma-glutamylcyclotransferase</fullName>
        <ecNumber evidence="1">4.3.2.7</ecNumber>
    </recommendedName>
</protein>
<reference evidence="3 4" key="1">
    <citation type="submission" date="2019-12" db="EMBL/GenBank/DDBJ databases">
        <authorList>
            <person name="Lee S.D."/>
        </authorList>
    </citation>
    <scope>NUCLEOTIDE SEQUENCE [LARGE SCALE GENOMIC DNA]</scope>
    <source>
        <strain evidence="3 4">GH1-50</strain>
    </source>
</reference>
<dbReference type="InterPro" id="IPR036568">
    <property type="entry name" value="GGCT-like_sf"/>
</dbReference>
<dbReference type="SUPFAM" id="SSF110857">
    <property type="entry name" value="Gamma-glutamyl cyclotransferase-like"/>
    <property type="match status" value="1"/>
</dbReference>
<keyword evidence="3" id="KW-0808">Transferase</keyword>
<sequence length="186" mass="20781">MTHPWFFGYGSLVNRRTHDYAVAAPARITGWRRTWRHVATRNVAFLTAYPSPGSVLDGLIAEVPRGDWEALDMREHSYLREAATGVAHALPTPPEIHIYHAPPDLHAPASDAHPVLLSYLDTVIQGYLTEFGETGVRDFFDTTDGWDAPIRDDRSAPVYPRAQETGPEIRDIVNTELARVGARIRA</sequence>
<dbReference type="CDD" id="cd06661">
    <property type="entry name" value="GGCT_like"/>
    <property type="match status" value="1"/>
</dbReference>
<dbReference type="InterPro" id="IPR006840">
    <property type="entry name" value="ChaC"/>
</dbReference>
<dbReference type="Gene3D" id="3.10.490.10">
    <property type="entry name" value="Gamma-glutamyl cyclotransferase-like"/>
    <property type="match status" value="1"/>
</dbReference>
<dbReference type="EMBL" id="WUPT01000002">
    <property type="protein sequence ID" value="MXQ09086.1"/>
    <property type="molecule type" value="Genomic_DNA"/>
</dbReference>
<proteinExistence type="predicted"/>
<dbReference type="GO" id="GO:0016740">
    <property type="term" value="F:transferase activity"/>
    <property type="evidence" value="ECO:0007669"/>
    <property type="project" value="UniProtKB-KW"/>
</dbReference>
<dbReference type="GO" id="GO:0006751">
    <property type="term" value="P:glutathione catabolic process"/>
    <property type="evidence" value="ECO:0007669"/>
    <property type="project" value="InterPro"/>
</dbReference>
<evidence type="ECO:0000313" key="3">
    <source>
        <dbReference type="EMBL" id="MXQ09086.1"/>
    </source>
</evidence>
<keyword evidence="4" id="KW-1185">Reference proteome</keyword>
<dbReference type="EC" id="4.3.2.7" evidence="1"/>
<evidence type="ECO:0000256" key="2">
    <source>
        <dbReference type="ARBA" id="ARBA00023239"/>
    </source>
</evidence>
<gene>
    <name evidence="3" type="ORF">GQ651_14655</name>
</gene>
<reference evidence="3 4" key="2">
    <citation type="submission" date="2020-03" db="EMBL/GenBank/DDBJ databases">
        <title>Kangsaoukella pontilimi gen. nov., sp. nov., a new member of the family Rhodobacteraceae isolated from a tidal mudflat.</title>
        <authorList>
            <person name="Kim I.S."/>
        </authorList>
    </citation>
    <scope>NUCLEOTIDE SEQUENCE [LARGE SCALE GENOMIC DNA]</scope>
    <source>
        <strain evidence="3 4">GH1-50</strain>
    </source>
</reference>
<dbReference type="Pfam" id="PF04752">
    <property type="entry name" value="ChaC"/>
    <property type="match status" value="1"/>
</dbReference>
<evidence type="ECO:0000256" key="1">
    <source>
        <dbReference type="ARBA" id="ARBA00012344"/>
    </source>
</evidence>
<keyword evidence="2" id="KW-0456">Lyase</keyword>
<comment type="caution">
    <text evidence="3">The sequence shown here is derived from an EMBL/GenBank/DDBJ whole genome shotgun (WGS) entry which is preliminary data.</text>
</comment>
<accession>A0A7C9ISY3</accession>
<organism evidence="3 4">
    <name type="scientific">Kangsaoukella pontilimi</name>
    <dbReference type="NCBI Taxonomy" id="2691042"/>
    <lineage>
        <taxon>Bacteria</taxon>
        <taxon>Pseudomonadati</taxon>
        <taxon>Pseudomonadota</taxon>
        <taxon>Alphaproteobacteria</taxon>
        <taxon>Rhodobacterales</taxon>
        <taxon>Paracoccaceae</taxon>
        <taxon>Kangsaoukella</taxon>
    </lineage>
</organism>
<dbReference type="RefSeq" id="WP_160764945.1">
    <property type="nucleotide sequence ID" value="NZ_WUPT01000002.1"/>
</dbReference>
<dbReference type="InterPro" id="IPR013024">
    <property type="entry name" value="GGCT-like"/>
</dbReference>